<name>A0AAD8GFM4_ACIOX</name>
<evidence type="ECO:0000256" key="1">
    <source>
        <dbReference type="SAM" id="MobiDB-lite"/>
    </source>
</evidence>
<comment type="caution">
    <text evidence="2">The sequence shown here is derived from an EMBL/GenBank/DDBJ whole genome shotgun (WGS) entry which is preliminary data.</text>
</comment>
<protein>
    <submittedName>
        <fullName evidence="2">Uncharacterized protein</fullName>
    </submittedName>
</protein>
<dbReference type="AlphaFoldDB" id="A0AAD8GFM4"/>
<evidence type="ECO:0000313" key="2">
    <source>
        <dbReference type="EMBL" id="KAK1173553.1"/>
    </source>
</evidence>
<feature type="region of interest" description="Disordered" evidence="1">
    <location>
        <begin position="45"/>
        <end position="70"/>
    </location>
</feature>
<keyword evidence="3" id="KW-1185">Reference proteome</keyword>
<reference evidence="2" key="1">
    <citation type="submission" date="2022-02" db="EMBL/GenBank/DDBJ databases">
        <title>Atlantic sturgeon de novo genome assembly.</title>
        <authorList>
            <person name="Stock M."/>
            <person name="Klopp C."/>
            <person name="Guiguen Y."/>
            <person name="Cabau C."/>
            <person name="Parinello H."/>
            <person name="Santidrian Yebra-Pimentel E."/>
            <person name="Kuhl H."/>
            <person name="Dirks R.P."/>
            <person name="Guessner J."/>
            <person name="Wuertz S."/>
            <person name="Du K."/>
            <person name="Schartl M."/>
        </authorList>
    </citation>
    <scope>NUCLEOTIDE SEQUENCE</scope>
    <source>
        <strain evidence="2">STURGEONOMICS-FGT-2020</strain>
        <tissue evidence="2">Whole blood</tissue>
    </source>
</reference>
<dbReference type="Proteomes" id="UP001230051">
    <property type="component" value="Unassembled WGS sequence"/>
</dbReference>
<evidence type="ECO:0000313" key="3">
    <source>
        <dbReference type="Proteomes" id="UP001230051"/>
    </source>
</evidence>
<proteinExistence type="predicted"/>
<organism evidence="2 3">
    <name type="scientific">Acipenser oxyrinchus oxyrinchus</name>
    <dbReference type="NCBI Taxonomy" id="40147"/>
    <lineage>
        <taxon>Eukaryota</taxon>
        <taxon>Metazoa</taxon>
        <taxon>Chordata</taxon>
        <taxon>Craniata</taxon>
        <taxon>Vertebrata</taxon>
        <taxon>Euteleostomi</taxon>
        <taxon>Actinopterygii</taxon>
        <taxon>Chondrostei</taxon>
        <taxon>Acipenseriformes</taxon>
        <taxon>Acipenseridae</taxon>
        <taxon>Acipenser</taxon>
    </lineage>
</organism>
<dbReference type="EMBL" id="JAGXEW010000003">
    <property type="protein sequence ID" value="KAK1173553.1"/>
    <property type="molecule type" value="Genomic_DNA"/>
</dbReference>
<gene>
    <name evidence="2" type="ORF">AOXY_G3696</name>
</gene>
<sequence length="85" mass="9398">MLLAEAHPVLKDWHQWRGVGTPGVPNQRYCLLLFPELATTVSHTADPEDLKRMHSHTRTSPSCGSPAASGPSALQPFKMFVTIFK</sequence>
<feature type="compositionally biased region" description="Low complexity" evidence="1">
    <location>
        <begin position="60"/>
        <end position="70"/>
    </location>
</feature>
<accession>A0AAD8GFM4</accession>